<accession>A0A1S6J1Z4</accession>
<sequence>MEELRKRTRAERLTEGLTVAVATVFAGVLLAGSAVVFGATAWRLVTDTGTTAFSGLSATVVFLAVVVLPVLVARLVFRRSRRRGTERLTAAVPAALTLLGTSVVPFVALCLIVVYAD</sequence>
<keyword evidence="1" id="KW-0472">Membrane</keyword>
<dbReference type="AlphaFoldDB" id="A0A1S6J1Z4"/>
<evidence type="ECO:0000256" key="1">
    <source>
        <dbReference type="SAM" id="Phobius"/>
    </source>
</evidence>
<proteinExistence type="predicted"/>
<protein>
    <submittedName>
        <fullName evidence="2">Uncharacterized protein</fullName>
    </submittedName>
</protein>
<dbReference type="Proteomes" id="UP000189443">
    <property type="component" value="Chromosome"/>
</dbReference>
<feature type="transmembrane region" description="Helical" evidence="1">
    <location>
        <begin position="56"/>
        <end position="77"/>
    </location>
</feature>
<keyword evidence="1" id="KW-1133">Transmembrane helix</keyword>
<keyword evidence="1" id="KW-0812">Transmembrane</keyword>
<feature type="transmembrane region" description="Helical" evidence="1">
    <location>
        <begin position="21"/>
        <end position="44"/>
    </location>
</feature>
<dbReference type="EMBL" id="CP019724">
    <property type="protein sequence ID" value="AQS65776.1"/>
    <property type="molecule type" value="Genomic_DNA"/>
</dbReference>
<keyword evidence="3" id="KW-1185">Reference proteome</keyword>
<gene>
    <name evidence="2" type="ORF">B1H29_01425</name>
</gene>
<reference evidence="2 3" key="1">
    <citation type="submission" date="2017-02" db="EMBL/GenBank/DDBJ databases">
        <title>Streptomyces pactum ACT12 Genome sequencing and assembly.</title>
        <authorList>
            <person name="Xue Q."/>
            <person name="Yan X."/>
            <person name="Jia L."/>
            <person name="Yan H."/>
        </authorList>
    </citation>
    <scope>NUCLEOTIDE SEQUENCE [LARGE SCALE GENOMIC DNA]</scope>
    <source>
        <strain evidence="2 3">ACT12</strain>
    </source>
</reference>
<organism evidence="2 3">
    <name type="scientific">Streptomyces pactum</name>
    <dbReference type="NCBI Taxonomy" id="68249"/>
    <lineage>
        <taxon>Bacteria</taxon>
        <taxon>Bacillati</taxon>
        <taxon>Actinomycetota</taxon>
        <taxon>Actinomycetes</taxon>
        <taxon>Kitasatosporales</taxon>
        <taxon>Streptomycetaceae</taxon>
        <taxon>Streptomyces</taxon>
    </lineage>
</organism>
<dbReference type="OrthoDB" id="4256925at2"/>
<name>A0A1S6J1Z4_9ACTN</name>
<dbReference type="RefSeq" id="WP_055421515.1">
    <property type="nucleotide sequence ID" value="NZ_CP019724.1"/>
</dbReference>
<evidence type="ECO:0000313" key="2">
    <source>
        <dbReference type="EMBL" id="AQS65776.1"/>
    </source>
</evidence>
<dbReference type="KEGG" id="spac:B1H29_01425"/>
<feature type="transmembrane region" description="Helical" evidence="1">
    <location>
        <begin position="89"/>
        <end position="116"/>
    </location>
</feature>
<evidence type="ECO:0000313" key="3">
    <source>
        <dbReference type="Proteomes" id="UP000189443"/>
    </source>
</evidence>